<proteinExistence type="predicted"/>
<name>A0A0P9N5T3_PSESX</name>
<gene>
    <name evidence="1" type="ORF">ALO50_103571</name>
</gene>
<organism evidence="1 2">
    <name type="scientific">Pseudomonas syringae pv. cerasicola</name>
    <dbReference type="NCBI Taxonomy" id="264451"/>
    <lineage>
        <taxon>Bacteria</taxon>
        <taxon>Pseudomonadati</taxon>
        <taxon>Pseudomonadota</taxon>
        <taxon>Gammaproteobacteria</taxon>
        <taxon>Pseudomonadales</taxon>
        <taxon>Pseudomonadaceae</taxon>
        <taxon>Pseudomonas</taxon>
        <taxon>Pseudomonas syringae</taxon>
    </lineage>
</organism>
<dbReference type="Proteomes" id="UP000050356">
    <property type="component" value="Unassembled WGS sequence"/>
</dbReference>
<evidence type="ECO:0000313" key="2">
    <source>
        <dbReference type="Proteomes" id="UP000050356"/>
    </source>
</evidence>
<dbReference type="AlphaFoldDB" id="A0A0P9N5T3"/>
<dbReference type="EMBL" id="LJQA01000260">
    <property type="protein sequence ID" value="KPW97459.1"/>
    <property type="molecule type" value="Genomic_DNA"/>
</dbReference>
<evidence type="ECO:0000313" key="1">
    <source>
        <dbReference type="EMBL" id="KPW97459.1"/>
    </source>
</evidence>
<sequence length="116" mass="12556">MSLAVQGDDIFLHNLARCAIATALSTPTAGVGWSIAFSASWFAQKKDARPVGGRGISAFPVRFLLRRIFLIDPDVAGTRAEIDLPSQSIPFWGGQKKNALVGRFFTQAQLVVNLPK</sequence>
<dbReference type="PATRIC" id="fig|264451.4.peg.3946"/>
<comment type="caution">
    <text evidence="1">The sequence shown here is derived from an EMBL/GenBank/DDBJ whole genome shotgun (WGS) entry which is preliminary data.</text>
</comment>
<accession>A0A0P9N5T3</accession>
<reference evidence="1 2" key="1">
    <citation type="submission" date="2015-09" db="EMBL/GenBank/DDBJ databases">
        <title>Genome announcement of multiple Pseudomonas syringae strains.</title>
        <authorList>
            <person name="Thakur S."/>
            <person name="Wang P.W."/>
            <person name="Gong Y."/>
            <person name="Weir B.S."/>
            <person name="Guttman D.S."/>
        </authorList>
    </citation>
    <scope>NUCLEOTIDE SEQUENCE [LARGE SCALE GENOMIC DNA]</scope>
    <source>
        <strain evidence="1 2">ICMP17524</strain>
    </source>
</reference>
<protein>
    <submittedName>
        <fullName evidence="1">Uncharacterized protein</fullName>
    </submittedName>
</protein>